<dbReference type="EMBL" id="JPWI01000001">
    <property type="protein sequence ID" value="RCK48899.1"/>
    <property type="molecule type" value="Genomic_DNA"/>
</dbReference>
<feature type="region of interest" description="Disordered" evidence="1">
    <location>
        <begin position="730"/>
        <end position="750"/>
    </location>
</feature>
<reference evidence="3 4" key="1">
    <citation type="submission" date="2014-07" db="EMBL/GenBank/DDBJ databases">
        <title>Draft genome sequence of Thalassospira profundimaris PR54-5.</title>
        <authorList>
            <person name="Lai Q."/>
            <person name="Shao Z."/>
        </authorList>
    </citation>
    <scope>NUCLEOTIDE SEQUENCE [LARGE SCALE GENOMIC DNA]</scope>
    <source>
        <strain evidence="3 4">PR54-5</strain>
    </source>
</reference>
<name>A0A367X5Z8_9PROT</name>
<protein>
    <submittedName>
        <fullName evidence="3">Glycosyl transferase</fullName>
    </submittedName>
</protein>
<proteinExistence type="predicted"/>
<dbReference type="OrthoDB" id="9783791at2"/>
<dbReference type="GO" id="GO:0016740">
    <property type="term" value="F:transferase activity"/>
    <property type="evidence" value="ECO:0007669"/>
    <property type="project" value="UniProtKB-KW"/>
</dbReference>
<dbReference type="AlphaFoldDB" id="A0A367X5Z8"/>
<organism evidence="3 4">
    <name type="scientific">Thalassospira profundimaris</name>
    <dbReference type="NCBI Taxonomy" id="502049"/>
    <lineage>
        <taxon>Bacteria</taxon>
        <taxon>Pseudomonadati</taxon>
        <taxon>Pseudomonadota</taxon>
        <taxon>Alphaproteobacteria</taxon>
        <taxon>Rhodospirillales</taxon>
        <taxon>Thalassospiraceae</taxon>
        <taxon>Thalassospira</taxon>
    </lineage>
</organism>
<dbReference type="Pfam" id="PF00535">
    <property type="entry name" value="Glycos_transf_2"/>
    <property type="match status" value="1"/>
</dbReference>
<evidence type="ECO:0000313" key="3">
    <source>
        <dbReference type="EMBL" id="RCK48899.1"/>
    </source>
</evidence>
<dbReference type="RefSeq" id="WP_114096197.1">
    <property type="nucleotide sequence ID" value="NZ_JPWI01000001.1"/>
</dbReference>
<dbReference type="SUPFAM" id="SSF53448">
    <property type="entry name" value="Nucleotide-diphospho-sugar transferases"/>
    <property type="match status" value="1"/>
</dbReference>
<keyword evidence="3" id="KW-0808">Transferase</keyword>
<dbReference type="InterPro" id="IPR029044">
    <property type="entry name" value="Nucleotide-diphossugar_trans"/>
</dbReference>
<evidence type="ECO:0000313" key="4">
    <source>
        <dbReference type="Proteomes" id="UP000252255"/>
    </source>
</evidence>
<evidence type="ECO:0000259" key="2">
    <source>
        <dbReference type="Pfam" id="PF00535"/>
    </source>
</evidence>
<gene>
    <name evidence="3" type="ORF">TH30_00750</name>
</gene>
<dbReference type="PANTHER" id="PTHR43179:SF7">
    <property type="entry name" value="RHAMNOSYLTRANSFERASE WBBL"/>
    <property type="match status" value="1"/>
</dbReference>
<dbReference type="PANTHER" id="PTHR43179">
    <property type="entry name" value="RHAMNOSYLTRANSFERASE WBBL"/>
    <property type="match status" value="1"/>
</dbReference>
<evidence type="ECO:0000256" key="1">
    <source>
        <dbReference type="SAM" id="MobiDB-lite"/>
    </source>
</evidence>
<feature type="domain" description="Glycosyltransferase 2-like" evidence="2">
    <location>
        <begin position="469"/>
        <end position="652"/>
    </location>
</feature>
<dbReference type="InterPro" id="IPR001173">
    <property type="entry name" value="Glyco_trans_2-like"/>
</dbReference>
<comment type="caution">
    <text evidence="3">The sequence shown here is derived from an EMBL/GenBank/DDBJ whole genome shotgun (WGS) entry which is preliminary data.</text>
</comment>
<feature type="compositionally biased region" description="Polar residues" evidence="1">
    <location>
        <begin position="730"/>
        <end position="744"/>
    </location>
</feature>
<accession>A0A367X5Z8</accession>
<dbReference type="Proteomes" id="UP000252255">
    <property type="component" value="Unassembled WGS sequence"/>
</dbReference>
<sequence>MLEFASSDAVRTTGEAPDVCLLNPDTLLLIWDTPTRLWEVPKLETTDHKAISPQATLRLPLNGGGTRLLRVIRRPKDEPVSFLAESGTLGRKDEVTIEPDGDFDFVNAQSLIDDVTPAGRLSLVAALFGMWASMFRLRLSKSYNSFLNHLVAEIVERPQRANALAKLTDDKMLLAAGLPEAFSDLEAVYIVSPTGFRRLAQTPHVSDRGQNGQNLVYMIADRAGTEDGAFVVATGVRTLAIRKLSGTAKMPSLARWWQARGKSDADLREYIIGALARSGPTASKAAIEFQIRCPLASQRVAGGGSLPSGEVDLAVTTARGTLIGGWYRDPVDMIAGIDLLDSNGIAHPFGDGFYRYTGNVQDEDRTVPATGFVGFYQDIQSPVPILQPRSVMRLTSGNRHLMVPPAQPIDPAEARARILRAVPPQHLTNEIIENCLAPVIGDLQQKLMNLAKTDRVIELGPQHPDPHASIIVPLYRVLGFLRAQIGAFACDPWLVANCELIFVLDSPEQAEECEHLLRGLHILYGIPMRLVIMSRNGGYARACNAGAQHARAHLLAMLNSDVIPHMPGWVEGLASKMGGPQEVAAVGPKLLFEDGSIQHAGMYFAPNESGKWLNYHYHKGMPDQFRDANIERSVPGVTGACLMIHRDAFEEVGGFTEDYVIGDFEDSDLCLKIRKADFDIKYIPDVSLYHFERKSISTHVDYMRGVAAEYNGWLHASRWREMLEDIHANGVSQNKSPTKTSPETRQGAAA</sequence>
<dbReference type="Gene3D" id="3.90.550.10">
    <property type="entry name" value="Spore Coat Polysaccharide Biosynthesis Protein SpsA, Chain A"/>
    <property type="match status" value="1"/>
</dbReference>